<proteinExistence type="predicted"/>
<keyword evidence="1 6" id="KW-0004">4Fe-4S</keyword>
<reference evidence="9" key="1">
    <citation type="journal article" date="2009" name="Appl. Environ. Microbiol.">
        <title>Complete genome sequence of the chemolithoautotrophic marine magnetotactic coccus strain MC-1.</title>
        <authorList>
            <person name="Schubbe S."/>
            <person name="Williams T.J."/>
            <person name="Xie G."/>
            <person name="Kiss H.E."/>
            <person name="Brettin T.S."/>
            <person name="Martinez D."/>
            <person name="Ross C.A."/>
            <person name="Schuler D."/>
            <person name="Cox B.L."/>
            <person name="Nealson K.H."/>
            <person name="Bazylinski D.A."/>
        </authorList>
    </citation>
    <scope>NUCLEOTIDE SEQUENCE [LARGE SCALE GENOMIC DNA]</scope>
    <source>
        <strain evidence="9">ATCC BAA-1437 / JCM 17883 / MC-1</strain>
    </source>
</reference>
<dbReference type="Proteomes" id="UP000002586">
    <property type="component" value="Chromosome"/>
</dbReference>
<dbReference type="PROSITE" id="PS51379">
    <property type="entry name" value="4FE4S_FER_2"/>
    <property type="match status" value="2"/>
</dbReference>
<keyword evidence="9" id="KW-1185">Reference proteome</keyword>
<dbReference type="EMBL" id="CP000471">
    <property type="protein sequence ID" value="ABK43006.1"/>
    <property type="molecule type" value="Genomic_DNA"/>
</dbReference>
<dbReference type="GO" id="GO:0046872">
    <property type="term" value="F:metal ion binding"/>
    <property type="evidence" value="ECO:0007669"/>
    <property type="project" value="UniProtKB-UniRule"/>
</dbReference>
<evidence type="ECO:0000256" key="5">
    <source>
        <dbReference type="ARBA" id="ARBA00023014"/>
    </source>
</evidence>
<dbReference type="InterPro" id="IPR009051">
    <property type="entry name" value="Helical_ferredxn"/>
</dbReference>
<evidence type="ECO:0000256" key="2">
    <source>
        <dbReference type="ARBA" id="ARBA00022723"/>
    </source>
</evidence>
<dbReference type="PIRSF" id="PIRSF000139">
    <property type="entry name" value="Glc_ox_4Fe-4S"/>
    <property type="match status" value="1"/>
</dbReference>
<sequence length="421" mass="45837">MNKPNYGPLKNAEKCTHCGYCLPVCPTYRVERDEMQSPRGRVSIVLALMRGAMQPAAAVDALSHCIGCRACHGACPVGVRPGKLSLAARAFQPIPSTRLGGWLHRITDSHQTTAVASRMLDFYVRSGLQRVVRPLLKGIPPLADKERLIPSHRPKPPVFLPEPPPDAPTVALLGGCMARLFLPHVGMSARALLQSMGFRVITPKGFGCCGAPHRERGDKEAFVRQAKKTLDAFGALDHIEAVICDSSVCTITARSYDKAVSKRDGDYAPIAKAFSSKVMDLTEFLSQHQPRWQQAAVDPGMGTLAYQDHCQMRHGLGTYAEPRNLLDALPVAVTEIAGDGACCGAGGEYMMRYPQRSRLIRQDKLEAIHASGAQTVVATNPGCMLNTQAGLEAEHSPVQVRHLAEVLWKSRENLLPRVKQS</sequence>
<comment type="cofactor">
    <cofactor evidence="6">
        <name>[4Fe-4S] cluster</name>
        <dbReference type="ChEBI" id="CHEBI:49883"/>
    </cofactor>
    <text evidence="6">Binds 2 [4Fe-4S] clusters.</text>
</comment>
<keyword evidence="3" id="KW-0677">Repeat</keyword>
<evidence type="ECO:0000256" key="4">
    <source>
        <dbReference type="ARBA" id="ARBA00023004"/>
    </source>
</evidence>
<dbReference type="KEGG" id="mgm:Mmc1_0481"/>
<evidence type="ECO:0000256" key="3">
    <source>
        <dbReference type="ARBA" id="ARBA00022737"/>
    </source>
</evidence>
<dbReference type="Gene3D" id="1.10.1060.10">
    <property type="entry name" value="Alpha-helical ferredoxin"/>
    <property type="match status" value="1"/>
</dbReference>
<evidence type="ECO:0000256" key="6">
    <source>
        <dbReference type="PIRNR" id="PIRNR000139"/>
    </source>
</evidence>
<organism evidence="8 9">
    <name type="scientific">Magnetococcus marinus (strain ATCC BAA-1437 / JCM 17883 / MC-1)</name>
    <dbReference type="NCBI Taxonomy" id="156889"/>
    <lineage>
        <taxon>Bacteria</taxon>
        <taxon>Pseudomonadati</taxon>
        <taxon>Pseudomonadota</taxon>
        <taxon>Magnetococcia</taxon>
        <taxon>Magnetococcales</taxon>
        <taxon>Magnetococcaceae</taxon>
        <taxon>Magnetococcus</taxon>
    </lineage>
</organism>
<dbReference type="Pfam" id="PF02754">
    <property type="entry name" value="CCG"/>
    <property type="match status" value="2"/>
</dbReference>
<dbReference type="OrthoDB" id="9765258at2"/>
<dbReference type="PANTHER" id="PTHR32479">
    <property type="entry name" value="GLYCOLATE OXIDASE IRON-SULFUR SUBUNIT"/>
    <property type="match status" value="1"/>
</dbReference>
<comment type="function">
    <text evidence="6">Component of a complex that catalyzes the oxidation of glycolate to glyoxylate.</text>
</comment>
<keyword evidence="6" id="KW-0249">Electron transport</keyword>
<evidence type="ECO:0000256" key="1">
    <source>
        <dbReference type="ARBA" id="ARBA00022485"/>
    </source>
</evidence>
<dbReference type="STRING" id="156889.Mmc1_0481"/>
<dbReference type="InterPro" id="IPR012257">
    <property type="entry name" value="Glc_ox_4Fe-4S"/>
</dbReference>
<dbReference type="InterPro" id="IPR017900">
    <property type="entry name" value="4Fe4S_Fe_S_CS"/>
</dbReference>
<name>A0L4W3_MAGMM</name>
<accession>A0L4W3</accession>
<evidence type="ECO:0000259" key="7">
    <source>
        <dbReference type="PROSITE" id="PS51379"/>
    </source>
</evidence>
<keyword evidence="4 6" id="KW-0408">Iron</keyword>
<evidence type="ECO:0000313" key="9">
    <source>
        <dbReference type="Proteomes" id="UP000002586"/>
    </source>
</evidence>
<dbReference type="AlphaFoldDB" id="A0L4W3"/>
<comment type="catalytic activity">
    <reaction evidence="6">
        <text>(R)-lactate + A = pyruvate + AH2</text>
        <dbReference type="Rhea" id="RHEA:15089"/>
        <dbReference type="ChEBI" id="CHEBI:13193"/>
        <dbReference type="ChEBI" id="CHEBI:15361"/>
        <dbReference type="ChEBI" id="CHEBI:16004"/>
        <dbReference type="ChEBI" id="CHEBI:17499"/>
    </reaction>
</comment>
<dbReference type="HOGENOM" id="CLU_023081_0_0_5"/>
<keyword evidence="5 6" id="KW-0411">Iron-sulfur</keyword>
<dbReference type="InterPro" id="IPR017896">
    <property type="entry name" value="4Fe4S_Fe-S-bd"/>
</dbReference>
<protein>
    <recommendedName>
        <fullName evidence="6">Glycolate oxidase iron-sulfur subunit</fullName>
        <ecNumber evidence="6">1.1.99.14</ecNumber>
    </recommendedName>
</protein>
<dbReference type="eggNOG" id="COG0247">
    <property type="taxonomic scope" value="Bacteria"/>
</dbReference>
<dbReference type="SUPFAM" id="SSF54862">
    <property type="entry name" value="4Fe-4S ferredoxins"/>
    <property type="match status" value="1"/>
</dbReference>
<keyword evidence="6" id="KW-0813">Transport</keyword>
<evidence type="ECO:0000313" key="8">
    <source>
        <dbReference type="EMBL" id="ABK43006.1"/>
    </source>
</evidence>
<keyword evidence="2 6" id="KW-0479">Metal-binding</keyword>
<reference evidence="8 9" key="2">
    <citation type="journal article" date="2012" name="Int. J. Syst. Evol. Microbiol.">
        <title>Magnetococcus marinus gen. nov., sp. nov., a marine, magnetotactic bacterium that represents a novel lineage (Magnetococcaceae fam. nov.; Magnetococcales ord. nov.) at the base of the Alphaproteobacteria.</title>
        <authorList>
            <person name="Bazylinski D.A."/>
            <person name="Williams T.J."/>
            <person name="Lefevre C.T."/>
            <person name="Berg R.J."/>
            <person name="Zhang C.L."/>
            <person name="Bowser S.S."/>
            <person name="Dean A.J."/>
            <person name="Beveridge T.J."/>
        </authorList>
    </citation>
    <scope>NUCLEOTIDE SEQUENCE [LARGE SCALE GENOMIC DNA]</scope>
    <source>
        <strain evidence="9">ATCC BAA-1437 / JCM 17883 / MC-1</strain>
    </source>
</reference>
<dbReference type="Pfam" id="PF13183">
    <property type="entry name" value="Fer4_8"/>
    <property type="match status" value="1"/>
</dbReference>
<dbReference type="PROSITE" id="PS00198">
    <property type="entry name" value="4FE4S_FER_1"/>
    <property type="match status" value="2"/>
</dbReference>
<dbReference type="EC" id="1.1.99.14" evidence="6"/>
<feature type="domain" description="4Fe-4S ferredoxin-type" evidence="7">
    <location>
        <begin position="55"/>
        <end position="85"/>
    </location>
</feature>
<feature type="domain" description="4Fe-4S ferredoxin-type" evidence="7">
    <location>
        <begin position="6"/>
        <end position="35"/>
    </location>
</feature>
<comment type="catalytic activity">
    <reaction evidence="6">
        <text>glycolate + A = glyoxylate + AH2</text>
        <dbReference type="Rhea" id="RHEA:21264"/>
        <dbReference type="ChEBI" id="CHEBI:13193"/>
        <dbReference type="ChEBI" id="CHEBI:17499"/>
        <dbReference type="ChEBI" id="CHEBI:29805"/>
        <dbReference type="ChEBI" id="CHEBI:36655"/>
        <dbReference type="EC" id="1.1.99.14"/>
    </reaction>
</comment>
<dbReference type="RefSeq" id="WP_011712173.1">
    <property type="nucleotide sequence ID" value="NC_008576.1"/>
</dbReference>
<dbReference type="GO" id="GO:0051539">
    <property type="term" value="F:4 iron, 4 sulfur cluster binding"/>
    <property type="evidence" value="ECO:0007669"/>
    <property type="project" value="UniProtKB-UniRule"/>
</dbReference>
<dbReference type="InterPro" id="IPR004017">
    <property type="entry name" value="Cys_rich_dom"/>
</dbReference>
<dbReference type="GO" id="GO:0019154">
    <property type="term" value="F:glycolate dehydrogenase activity"/>
    <property type="evidence" value="ECO:0007669"/>
    <property type="project" value="UniProtKB-EC"/>
</dbReference>
<gene>
    <name evidence="8" type="ordered locus">Mmc1_0481</name>
</gene>